<dbReference type="EMBL" id="JAHESC010000070">
    <property type="protein sequence ID" value="MBT1690526.1"/>
    <property type="molecule type" value="Genomic_DNA"/>
</dbReference>
<feature type="transmembrane region" description="Helical" evidence="6">
    <location>
        <begin position="7"/>
        <end position="25"/>
    </location>
</feature>
<reference evidence="8 9" key="1">
    <citation type="submission" date="2021-05" db="EMBL/GenBank/DDBJ databases">
        <title>A Polyphasic approach of four new species of the genus Ohtaekwangia: Ohtaekwangia histidinii sp. nov., Ohtaekwangia cretensis sp. nov., Ohtaekwangia indiensis sp. nov., Ohtaekwangia reichenbachii sp. nov. from diverse environment.</title>
        <authorList>
            <person name="Octaviana S."/>
        </authorList>
    </citation>
    <scope>NUCLEOTIDE SEQUENCE [LARGE SCALE GENOMIC DNA]</scope>
    <source>
        <strain evidence="8 9">PWU37</strain>
    </source>
</reference>
<comment type="subcellular location">
    <subcellularLocation>
        <location evidence="1">Cell membrane</location>
        <topology evidence="1">Multi-pass membrane protein</topology>
    </subcellularLocation>
</comment>
<evidence type="ECO:0000256" key="4">
    <source>
        <dbReference type="ARBA" id="ARBA00022989"/>
    </source>
</evidence>
<dbReference type="RefSeq" id="WP_254094005.1">
    <property type="nucleotide sequence ID" value="NZ_JAHESC010000070.1"/>
</dbReference>
<evidence type="ECO:0000256" key="6">
    <source>
        <dbReference type="SAM" id="Phobius"/>
    </source>
</evidence>
<dbReference type="AlphaFoldDB" id="A0AAP2DE57"/>
<dbReference type="InterPro" id="IPR027379">
    <property type="entry name" value="CLS_N"/>
</dbReference>
<comment type="caution">
    <text evidence="8">The sequence shown here is derived from an EMBL/GenBank/DDBJ whole genome shotgun (WGS) entry which is preliminary data.</text>
</comment>
<keyword evidence="9" id="KW-1185">Reference proteome</keyword>
<accession>A0AAP2DE57</accession>
<evidence type="ECO:0000256" key="1">
    <source>
        <dbReference type="ARBA" id="ARBA00004651"/>
    </source>
</evidence>
<evidence type="ECO:0000256" key="5">
    <source>
        <dbReference type="ARBA" id="ARBA00023136"/>
    </source>
</evidence>
<organism evidence="8 9">
    <name type="scientific">Dawidia soli</name>
    <dbReference type="NCBI Taxonomy" id="2782352"/>
    <lineage>
        <taxon>Bacteria</taxon>
        <taxon>Pseudomonadati</taxon>
        <taxon>Bacteroidota</taxon>
        <taxon>Cytophagia</taxon>
        <taxon>Cytophagales</taxon>
        <taxon>Chryseotaleaceae</taxon>
        <taxon>Dawidia</taxon>
    </lineage>
</organism>
<evidence type="ECO:0000256" key="2">
    <source>
        <dbReference type="ARBA" id="ARBA00022475"/>
    </source>
</evidence>
<keyword evidence="2" id="KW-1003">Cell membrane</keyword>
<protein>
    <submittedName>
        <fullName evidence="8">PLDc N-terminal domain-containing protein</fullName>
    </submittedName>
</protein>
<keyword evidence="3 6" id="KW-0812">Transmembrane</keyword>
<proteinExistence type="predicted"/>
<evidence type="ECO:0000313" key="8">
    <source>
        <dbReference type="EMBL" id="MBT1690526.1"/>
    </source>
</evidence>
<dbReference type="GO" id="GO:0005886">
    <property type="term" value="C:plasma membrane"/>
    <property type="evidence" value="ECO:0007669"/>
    <property type="project" value="UniProtKB-SubCell"/>
</dbReference>
<name>A0AAP2DE57_9BACT</name>
<evidence type="ECO:0000259" key="7">
    <source>
        <dbReference type="Pfam" id="PF13396"/>
    </source>
</evidence>
<gene>
    <name evidence="8" type="ORF">KK078_28435</name>
</gene>
<feature type="domain" description="Cardiolipin synthase N-terminal" evidence="7">
    <location>
        <begin position="11"/>
        <end position="51"/>
    </location>
</feature>
<evidence type="ECO:0000256" key="3">
    <source>
        <dbReference type="ARBA" id="ARBA00022692"/>
    </source>
</evidence>
<dbReference type="Pfam" id="PF13396">
    <property type="entry name" value="PLDc_N"/>
    <property type="match status" value="1"/>
</dbReference>
<dbReference type="Proteomes" id="UP001319180">
    <property type="component" value="Unassembled WGS sequence"/>
</dbReference>
<keyword evidence="5 6" id="KW-0472">Membrane</keyword>
<evidence type="ECO:0000313" key="9">
    <source>
        <dbReference type="Proteomes" id="UP001319180"/>
    </source>
</evidence>
<sequence>MYRLISLLTLVIDIVVIVDIVRSRLSSDRKILWVVVVVLLPLVGPILYYLLEKKR</sequence>
<keyword evidence="4 6" id="KW-1133">Transmembrane helix</keyword>
<feature type="transmembrane region" description="Helical" evidence="6">
    <location>
        <begin position="31"/>
        <end position="51"/>
    </location>
</feature>